<dbReference type="Proteomes" id="UP000050424">
    <property type="component" value="Unassembled WGS sequence"/>
</dbReference>
<dbReference type="EMBL" id="LKCW01000116">
    <property type="protein sequence ID" value="KPM39117.1"/>
    <property type="molecule type" value="Genomic_DNA"/>
</dbReference>
<evidence type="ECO:0000313" key="1">
    <source>
        <dbReference type="EMBL" id="KPM39117.1"/>
    </source>
</evidence>
<keyword evidence="2" id="KW-1185">Reference proteome</keyword>
<evidence type="ECO:0000313" key="2">
    <source>
        <dbReference type="Proteomes" id="UP000050424"/>
    </source>
</evidence>
<organism evidence="1 2">
    <name type="scientific">Neonectria ditissima</name>
    <dbReference type="NCBI Taxonomy" id="78410"/>
    <lineage>
        <taxon>Eukaryota</taxon>
        <taxon>Fungi</taxon>
        <taxon>Dikarya</taxon>
        <taxon>Ascomycota</taxon>
        <taxon>Pezizomycotina</taxon>
        <taxon>Sordariomycetes</taxon>
        <taxon>Hypocreomycetidae</taxon>
        <taxon>Hypocreales</taxon>
        <taxon>Nectriaceae</taxon>
        <taxon>Neonectria</taxon>
    </lineage>
</organism>
<protein>
    <recommendedName>
        <fullName evidence="3">MAT1-1-2</fullName>
    </recommendedName>
</protein>
<dbReference type="Pfam" id="PF17043">
    <property type="entry name" value="MAT1-1-2"/>
    <property type="match status" value="1"/>
</dbReference>
<proteinExistence type="predicted"/>
<name>A0A0P7BG77_9HYPO</name>
<accession>A0A0P7BG77</accession>
<evidence type="ECO:0008006" key="3">
    <source>
        <dbReference type="Google" id="ProtNLM"/>
    </source>
</evidence>
<gene>
    <name evidence="1" type="ORF">AK830_g7440</name>
</gene>
<sequence length="389" mass="44865">MDNLLDYEPLWLEEDVLASSISLMKTFLSYETDNMILEKIRELSEELDAEPIAVVHGAIYLWYQGSIPIVSREPNMGLSEHIAEDEGFTSPAAREHLNRQFRFANRGYLSMLMATEAWEKPTHPKLQAASLITNAAISFLFATYVIAPHMEDEPLWTGPISEDPVNMCQNEMLLFLKTNWHVQREGWQDSDHRPGAEFDALKSEVKMSEDGKRLLTQVGYPDWHEVPSWHPFRVVPGSPWNKFIRNRYQKIFPVFPAMTNRVRYMVPGSAASLTNSFREYYNVLRSQYDSTETRRTQPTEHKLELQFWRLAEGTGLKYPTVRPLEENGHDIEDYGQAGHMSNVPLVRKPASDMSGNLTLPFLSTTSRAFRFESEPEIDDDDSYAMIFQQ</sequence>
<dbReference type="OrthoDB" id="5148912at2759"/>
<reference evidence="1 2" key="1">
    <citation type="submission" date="2015-09" db="EMBL/GenBank/DDBJ databases">
        <title>Draft genome of a European isolate of the apple canker pathogen Neonectria ditissima.</title>
        <authorList>
            <person name="Gomez-Cortecero A."/>
            <person name="Harrison R.J."/>
            <person name="Armitage A.D."/>
        </authorList>
    </citation>
    <scope>NUCLEOTIDE SEQUENCE [LARGE SCALE GENOMIC DNA]</scope>
    <source>
        <strain evidence="1 2">R09/05</strain>
    </source>
</reference>
<comment type="caution">
    <text evidence="1">The sequence shown here is derived from an EMBL/GenBank/DDBJ whole genome shotgun (WGS) entry which is preliminary data.</text>
</comment>
<dbReference type="InterPro" id="IPR031472">
    <property type="entry name" value="MAT1-1-2/MatA-2/Smr1"/>
</dbReference>
<dbReference type="AlphaFoldDB" id="A0A0P7BG77"/>